<dbReference type="InterPro" id="IPR003797">
    <property type="entry name" value="DegV"/>
</dbReference>
<dbReference type="PANTHER" id="PTHR33434:SF2">
    <property type="entry name" value="FATTY ACID-BINDING PROTEIN TM_1468"/>
    <property type="match status" value="1"/>
</dbReference>
<dbReference type="EMBL" id="JACRTG010000020">
    <property type="protein sequence ID" value="MBC8588482.1"/>
    <property type="molecule type" value="Genomic_DNA"/>
</dbReference>
<name>A0A926EVW2_9FIRM</name>
<reference evidence="2" key="1">
    <citation type="submission" date="2020-08" db="EMBL/GenBank/DDBJ databases">
        <title>Genome public.</title>
        <authorList>
            <person name="Liu C."/>
            <person name="Sun Q."/>
        </authorList>
    </citation>
    <scope>NUCLEOTIDE SEQUENCE</scope>
    <source>
        <strain evidence="2">BX21</strain>
    </source>
</reference>
<dbReference type="Pfam" id="PF02645">
    <property type="entry name" value="DegV"/>
    <property type="match status" value="1"/>
</dbReference>
<keyword evidence="1" id="KW-0446">Lipid-binding</keyword>
<dbReference type="GO" id="GO:0008289">
    <property type="term" value="F:lipid binding"/>
    <property type="evidence" value="ECO:0007669"/>
    <property type="project" value="UniProtKB-KW"/>
</dbReference>
<sequence length="274" mass="31123">MRRIKIVTDSTSYFSKEFLKNKDLSIVPLNYVFDDKSYVEGFKGEFDEFFKMLGRSKLFPTTSQPAVGDFYEVFKKALEDYEEIIAIVLSSKLSGTYNSAILAKNMLEDKKITIIDSETSASNLRYLVEDALQMSEEGKTSKEIEDFINDKKTKMNIYLTTDTLEYLSRGGRLSSFQSAIGNFLNVRPIIELRDGELQLLEKIRGKNKSILRLIEKIPENVQKISICHILNLSEAKKLQDILIKKFPDADISVDELGPVVGAHLGPKTLGICFY</sequence>
<dbReference type="InterPro" id="IPR050270">
    <property type="entry name" value="DegV_domain_contain"/>
</dbReference>
<protein>
    <submittedName>
        <fullName evidence="2">DegV family protein</fullName>
    </submittedName>
</protein>
<dbReference type="Proteomes" id="UP000601171">
    <property type="component" value="Unassembled WGS sequence"/>
</dbReference>
<comment type="caution">
    <text evidence="2">The sequence shown here is derived from an EMBL/GenBank/DDBJ whole genome shotgun (WGS) entry which is preliminary data.</text>
</comment>
<dbReference type="AlphaFoldDB" id="A0A926EVW2"/>
<evidence type="ECO:0000313" key="3">
    <source>
        <dbReference type="Proteomes" id="UP000601171"/>
    </source>
</evidence>
<organism evidence="2 3">
    <name type="scientific">Paratissierella segnis</name>
    <dbReference type="NCBI Taxonomy" id="2763679"/>
    <lineage>
        <taxon>Bacteria</taxon>
        <taxon>Bacillati</taxon>
        <taxon>Bacillota</taxon>
        <taxon>Tissierellia</taxon>
        <taxon>Tissierellales</taxon>
        <taxon>Tissierellaceae</taxon>
        <taxon>Paratissierella</taxon>
    </lineage>
</organism>
<dbReference type="NCBIfam" id="TIGR00762">
    <property type="entry name" value="DegV"/>
    <property type="match status" value="1"/>
</dbReference>
<dbReference type="InterPro" id="IPR043168">
    <property type="entry name" value="DegV_C"/>
</dbReference>
<proteinExistence type="predicted"/>
<evidence type="ECO:0000256" key="1">
    <source>
        <dbReference type="ARBA" id="ARBA00023121"/>
    </source>
</evidence>
<dbReference type="PANTHER" id="PTHR33434">
    <property type="entry name" value="DEGV DOMAIN-CONTAINING PROTEIN DR_1986-RELATED"/>
    <property type="match status" value="1"/>
</dbReference>
<dbReference type="PROSITE" id="PS51482">
    <property type="entry name" value="DEGV"/>
    <property type="match status" value="1"/>
</dbReference>
<dbReference type="Gene3D" id="3.40.50.10170">
    <property type="match status" value="1"/>
</dbReference>
<dbReference type="Gene3D" id="3.30.1180.10">
    <property type="match status" value="1"/>
</dbReference>
<dbReference type="RefSeq" id="WP_262429937.1">
    <property type="nucleotide sequence ID" value="NZ_JACRTG010000020.1"/>
</dbReference>
<dbReference type="SUPFAM" id="SSF82549">
    <property type="entry name" value="DAK1/DegV-like"/>
    <property type="match status" value="1"/>
</dbReference>
<evidence type="ECO:0000313" key="2">
    <source>
        <dbReference type="EMBL" id="MBC8588482.1"/>
    </source>
</evidence>
<gene>
    <name evidence="2" type="ORF">H8707_09535</name>
</gene>
<accession>A0A926EVW2</accession>
<keyword evidence="3" id="KW-1185">Reference proteome</keyword>